<gene>
    <name evidence="1" type="ORF">DAEQUDRAFT_156728</name>
</gene>
<reference evidence="1 2" key="1">
    <citation type="journal article" date="2016" name="Mol. Biol. Evol.">
        <title>Comparative Genomics of Early-Diverging Mushroom-Forming Fungi Provides Insights into the Origins of Lignocellulose Decay Capabilities.</title>
        <authorList>
            <person name="Nagy L.G."/>
            <person name="Riley R."/>
            <person name="Tritt A."/>
            <person name="Adam C."/>
            <person name="Daum C."/>
            <person name="Floudas D."/>
            <person name="Sun H."/>
            <person name="Yadav J.S."/>
            <person name="Pangilinan J."/>
            <person name="Larsson K.H."/>
            <person name="Matsuura K."/>
            <person name="Barry K."/>
            <person name="Labutti K."/>
            <person name="Kuo R."/>
            <person name="Ohm R.A."/>
            <person name="Bhattacharya S.S."/>
            <person name="Shirouzu T."/>
            <person name="Yoshinaga Y."/>
            <person name="Martin F.M."/>
            <person name="Grigoriev I.V."/>
            <person name="Hibbett D.S."/>
        </authorList>
    </citation>
    <scope>NUCLEOTIDE SEQUENCE [LARGE SCALE GENOMIC DNA]</scope>
    <source>
        <strain evidence="1 2">L-15889</strain>
    </source>
</reference>
<name>A0A165RQ25_9APHY</name>
<dbReference type="AlphaFoldDB" id="A0A165RQ25"/>
<evidence type="ECO:0000313" key="2">
    <source>
        <dbReference type="Proteomes" id="UP000076727"/>
    </source>
</evidence>
<dbReference type="Proteomes" id="UP000076727">
    <property type="component" value="Unassembled WGS sequence"/>
</dbReference>
<organism evidence="1 2">
    <name type="scientific">Daedalea quercina L-15889</name>
    <dbReference type="NCBI Taxonomy" id="1314783"/>
    <lineage>
        <taxon>Eukaryota</taxon>
        <taxon>Fungi</taxon>
        <taxon>Dikarya</taxon>
        <taxon>Basidiomycota</taxon>
        <taxon>Agaricomycotina</taxon>
        <taxon>Agaricomycetes</taxon>
        <taxon>Polyporales</taxon>
        <taxon>Fomitopsis</taxon>
    </lineage>
</organism>
<protein>
    <submittedName>
        <fullName evidence="1">Uncharacterized protein</fullName>
    </submittedName>
</protein>
<proteinExistence type="predicted"/>
<sequence length="63" mass="6790">MAFVQSVKELDVSARLLCVSNGPRSCPRIFGPYCRTVVDVDDDKNHLQDSAAIVVLQVAISAA</sequence>
<dbReference type="EMBL" id="KV429048">
    <property type="protein sequence ID" value="KZT71022.1"/>
    <property type="molecule type" value="Genomic_DNA"/>
</dbReference>
<accession>A0A165RQ25</accession>
<keyword evidence="2" id="KW-1185">Reference proteome</keyword>
<evidence type="ECO:0000313" key="1">
    <source>
        <dbReference type="EMBL" id="KZT71022.1"/>
    </source>
</evidence>